<dbReference type="Proteomes" id="UP000269265">
    <property type="component" value="Unassembled WGS sequence"/>
</dbReference>
<evidence type="ECO:0000256" key="1">
    <source>
        <dbReference type="HAMAP-Rule" id="MF_00697"/>
    </source>
</evidence>
<dbReference type="PANTHER" id="PTHR42194:SF1">
    <property type="entry name" value="UPF0276 PROTEIN HI_1600"/>
    <property type="match status" value="1"/>
</dbReference>
<dbReference type="Pfam" id="PF05114">
    <property type="entry name" value="MbnB_TglH_ChrH"/>
    <property type="match status" value="1"/>
</dbReference>
<dbReference type="HAMAP" id="MF_00697">
    <property type="entry name" value="UPF0276"/>
    <property type="match status" value="1"/>
</dbReference>
<dbReference type="Gene3D" id="3.20.20.150">
    <property type="entry name" value="Divalent-metal-dependent TIM barrel enzymes"/>
    <property type="match status" value="1"/>
</dbReference>
<dbReference type="AlphaFoldDB" id="A0A3R8S8S8"/>
<comment type="caution">
    <text evidence="2">The sequence shown here is derived from an EMBL/GenBank/DDBJ whole genome shotgun (WGS) entry which is preliminary data.</text>
</comment>
<protein>
    <recommendedName>
        <fullName evidence="1">UPF0276 protein EIP75_08320</fullName>
    </recommendedName>
</protein>
<dbReference type="InterPro" id="IPR007801">
    <property type="entry name" value="MbnB/TglH/ChrH"/>
</dbReference>
<comment type="similarity">
    <text evidence="1">Belongs to the UPF0276 family.</text>
</comment>
<gene>
    <name evidence="2" type="ORF">EIP75_08320</name>
</gene>
<evidence type="ECO:0000313" key="3">
    <source>
        <dbReference type="Proteomes" id="UP000269265"/>
    </source>
</evidence>
<reference evidence="2 3" key="1">
    <citation type="submission" date="2018-12" db="EMBL/GenBank/DDBJ databases">
        <title>The whole draft genome of Aquabacterium sp. SJQ9.</title>
        <authorList>
            <person name="Sun L."/>
            <person name="Gao X."/>
            <person name="Chen W."/>
            <person name="Huang K."/>
        </authorList>
    </citation>
    <scope>NUCLEOTIDE SEQUENCE [LARGE SCALE GENOMIC DNA]</scope>
    <source>
        <strain evidence="2 3">SJQ9</strain>
    </source>
</reference>
<dbReference type="SUPFAM" id="SSF51658">
    <property type="entry name" value="Xylose isomerase-like"/>
    <property type="match status" value="1"/>
</dbReference>
<dbReference type="RefSeq" id="WP_125242782.1">
    <property type="nucleotide sequence ID" value="NZ_RSED01000005.1"/>
</dbReference>
<dbReference type="InterPro" id="IPR036237">
    <property type="entry name" value="Xyl_isomerase-like_sf"/>
</dbReference>
<dbReference type="NCBIfam" id="NF003818">
    <property type="entry name" value="PRK05409.1"/>
    <property type="match status" value="1"/>
</dbReference>
<dbReference type="EMBL" id="RSED01000005">
    <property type="protein sequence ID" value="RRS04964.1"/>
    <property type="molecule type" value="Genomic_DNA"/>
</dbReference>
<evidence type="ECO:0000313" key="2">
    <source>
        <dbReference type="EMBL" id="RRS04964.1"/>
    </source>
</evidence>
<organism evidence="2 3">
    <name type="scientific">Aquabacterium soli</name>
    <dbReference type="NCBI Taxonomy" id="2493092"/>
    <lineage>
        <taxon>Bacteria</taxon>
        <taxon>Pseudomonadati</taxon>
        <taxon>Pseudomonadota</taxon>
        <taxon>Betaproteobacteria</taxon>
        <taxon>Burkholderiales</taxon>
        <taxon>Aquabacterium</taxon>
    </lineage>
</organism>
<dbReference type="PANTHER" id="PTHR42194">
    <property type="entry name" value="UPF0276 PROTEIN HI_1600"/>
    <property type="match status" value="1"/>
</dbReference>
<sequence length="285" mass="31328">MSTSLLHGAGLGLRRELLPALEAQVPEGIGFFELAPENWMGLGGLYARRLRQLTERHAFACHGLSLSLGGPRPLDVGLLKDIRGFMDTHGIALYTEHLSWCGDEAGHLYDLLPLPLTEEAVHHAAKRIRQAQDVLGRRIGIENTSTYLVPPGAEMDEAAFVAAVVREADCLLHLDVNNVHVNSVNHGFDALAYLDALPLDRVAYMHVAGHHVKPDGLLVDTHGAEVIDPVWSLLQAAYERCGPVPTCLERDFHIPPLAELMPELMRIRQLQQQVENAPTAQRKAA</sequence>
<proteinExistence type="inferred from homology"/>
<accession>A0A3R8S8S8</accession>
<name>A0A3R8S8S8_9BURK</name>
<keyword evidence="3" id="KW-1185">Reference proteome</keyword>
<dbReference type="OrthoDB" id="9763101at2"/>